<keyword evidence="4 9" id="KW-0032">Aminotransferase</keyword>
<dbReference type="PANTHER" id="PTHR46383:SF1">
    <property type="entry name" value="ASPARTATE AMINOTRANSFERASE"/>
    <property type="match status" value="1"/>
</dbReference>
<accession>A0ABU8THZ6</accession>
<dbReference type="InterPro" id="IPR015421">
    <property type="entry name" value="PyrdxlP-dep_Trfase_major"/>
</dbReference>
<evidence type="ECO:0000256" key="6">
    <source>
        <dbReference type="ARBA" id="ARBA00022898"/>
    </source>
</evidence>
<dbReference type="EMBL" id="JBAKIA010000004">
    <property type="protein sequence ID" value="MEJ8473785.1"/>
    <property type="molecule type" value="Genomic_DNA"/>
</dbReference>
<evidence type="ECO:0000256" key="3">
    <source>
        <dbReference type="ARBA" id="ARBA00012753"/>
    </source>
</evidence>
<sequence>MRYAPITERLQNLGGEKWAIHNTARAKAAAGEPVIELTIGEPDITVDPALVEKCAAAMRAGRTRYSNGRGEAGLVDALVETYKGRMQGITAENILCFPGTQTALYAVVLALTDEGDGVLCGDPYYATYEGVVRSTGANMQPVPLKIKDGFIMQPDDLRAAITPQSRVLLLNTPHNPTGALLDRNVLGELGRIAIENDLWIVCDEVYEALIFSGEFVSPLAFPELHERTVVVSSISKSHAATGFRSGWSIGPVEFSQKLLPISETMLFGNQPFIADMTEAALRGNFDTAERLRTALGRRAKLVHQAVQSVPGLAASLPQGGMFLMIDVTDTGLDGDTFAWRLLEDHNVAVMPGSSFGDNASGLIRVALTVPDDQLLTATARMAILCKTLEAARQ</sequence>
<comment type="catalytic activity">
    <reaction evidence="7">
        <text>L-aspartate + 2-oxoglutarate = oxaloacetate + L-glutamate</text>
        <dbReference type="Rhea" id="RHEA:21824"/>
        <dbReference type="ChEBI" id="CHEBI:16452"/>
        <dbReference type="ChEBI" id="CHEBI:16810"/>
        <dbReference type="ChEBI" id="CHEBI:29985"/>
        <dbReference type="ChEBI" id="CHEBI:29991"/>
        <dbReference type="EC" id="2.6.1.1"/>
    </reaction>
</comment>
<name>A0ABU8THZ6_9HYPH</name>
<dbReference type="InterPro" id="IPR004839">
    <property type="entry name" value="Aminotransferase_I/II_large"/>
</dbReference>
<evidence type="ECO:0000256" key="7">
    <source>
        <dbReference type="ARBA" id="ARBA00049185"/>
    </source>
</evidence>
<evidence type="ECO:0000256" key="1">
    <source>
        <dbReference type="ARBA" id="ARBA00001933"/>
    </source>
</evidence>
<comment type="caution">
    <text evidence="9">The sequence shown here is derived from an EMBL/GenBank/DDBJ whole genome shotgun (WGS) entry which is preliminary data.</text>
</comment>
<dbReference type="InterPro" id="IPR050596">
    <property type="entry name" value="AspAT/PAT-like"/>
</dbReference>
<keyword evidence="10" id="KW-1185">Reference proteome</keyword>
<dbReference type="RefSeq" id="WP_340273448.1">
    <property type="nucleotide sequence ID" value="NZ_JBAKIA010000004.1"/>
</dbReference>
<comment type="similarity">
    <text evidence="2">Belongs to the class-I pyridoxal-phosphate-dependent aminotransferase family.</text>
</comment>
<evidence type="ECO:0000313" key="10">
    <source>
        <dbReference type="Proteomes" id="UP001385499"/>
    </source>
</evidence>
<dbReference type="Gene3D" id="3.40.640.10">
    <property type="entry name" value="Type I PLP-dependent aspartate aminotransferase-like (Major domain)"/>
    <property type="match status" value="1"/>
</dbReference>
<reference evidence="9 10" key="1">
    <citation type="submission" date="2024-02" db="EMBL/GenBank/DDBJ databases">
        <title>Roseibium algae sp. nov., isolated from marine alga (Grateloupia sp.), showing potential in myo-inositol conversion.</title>
        <authorList>
            <person name="Wang Y."/>
        </authorList>
    </citation>
    <scope>NUCLEOTIDE SEQUENCE [LARGE SCALE GENOMIC DNA]</scope>
    <source>
        <strain evidence="9 10">H3510</strain>
    </source>
</reference>
<gene>
    <name evidence="9" type="ORF">V6575_06785</name>
</gene>
<dbReference type="Proteomes" id="UP001385499">
    <property type="component" value="Unassembled WGS sequence"/>
</dbReference>
<keyword evidence="5" id="KW-0808">Transferase</keyword>
<organism evidence="9 10">
    <name type="scientific">Roseibium algae</name>
    <dbReference type="NCBI Taxonomy" id="3123038"/>
    <lineage>
        <taxon>Bacteria</taxon>
        <taxon>Pseudomonadati</taxon>
        <taxon>Pseudomonadota</taxon>
        <taxon>Alphaproteobacteria</taxon>
        <taxon>Hyphomicrobiales</taxon>
        <taxon>Stappiaceae</taxon>
        <taxon>Roseibium</taxon>
    </lineage>
</organism>
<dbReference type="GO" id="GO:0008483">
    <property type="term" value="F:transaminase activity"/>
    <property type="evidence" value="ECO:0007669"/>
    <property type="project" value="UniProtKB-KW"/>
</dbReference>
<evidence type="ECO:0000256" key="4">
    <source>
        <dbReference type="ARBA" id="ARBA00022576"/>
    </source>
</evidence>
<dbReference type="Gene3D" id="3.90.1150.10">
    <property type="entry name" value="Aspartate Aminotransferase, domain 1"/>
    <property type="match status" value="1"/>
</dbReference>
<dbReference type="PANTHER" id="PTHR46383">
    <property type="entry name" value="ASPARTATE AMINOTRANSFERASE"/>
    <property type="match status" value="1"/>
</dbReference>
<evidence type="ECO:0000259" key="8">
    <source>
        <dbReference type="Pfam" id="PF00155"/>
    </source>
</evidence>
<dbReference type="InterPro" id="IPR015424">
    <property type="entry name" value="PyrdxlP-dep_Trfase"/>
</dbReference>
<dbReference type="Pfam" id="PF00155">
    <property type="entry name" value="Aminotran_1_2"/>
    <property type="match status" value="1"/>
</dbReference>
<feature type="domain" description="Aminotransferase class I/classII large" evidence="8">
    <location>
        <begin position="33"/>
        <end position="377"/>
    </location>
</feature>
<dbReference type="EC" id="2.6.1.1" evidence="3"/>
<dbReference type="InterPro" id="IPR015422">
    <property type="entry name" value="PyrdxlP-dep_Trfase_small"/>
</dbReference>
<keyword evidence="6" id="KW-0663">Pyridoxal phosphate</keyword>
<comment type="cofactor">
    <cofactor evidence="1">
        <name>pyridoxal 5'-phosphate</name>
        <dbReference type="ChEBI" id="CHEBI:597326"/>
    </cofactor>
</comment>
<protein>
    <recommendedName>
        <fullName evidence="3">aspartate transaminase</fullName>
        <ecNumber evidence="3">2.6.1.1</ecNumber>
    </recommendedName>
</protein>
<proteinExistence type="inferred from homology"/>
<evidence type="ECO:0000313" key="9">
    <source>
        <dbReference type="EMBL" id="MEJ8473785.1"/>
    </source>
</evidence>
<dbReference type="CDD" id="cd00609">
    <property type="entry name" value="AAT_like"/>
    <property type="match status" value="1"/>
</dbReference>
<dbReference type="SUPFAM" id="SSF53383">
    <property type="entry name" value="PLP-dependent transferases"/>
    <property type="match status" value="1"/>
</dbReference>
<evidence type="ECO:0000256" key="5">
    <source>
        <dbReference type="ARBA" id="ARBA00022679"/>
    </source>
</evidence>
<evidence type="ECO:0000256" key="2">
    <source>
        <dbReference type="ARBA" id="ARBA00007441"/>
    </source>
</evidence>